<feature type="transmembrane region" description="Helical" evidence="3">
    <location>
        <begin position="113"/>
        <end position="133"/>
    </location>
</feature>
<keyword evidence="1" id="KW-1003">Cell membrane</keyword>
<keyword evidence="1 3" id="KW-0472">Membrane</keyword>
<keyword evidence="3" id="KW-0812">Transmembrane</keyword>
<keyword evidence="1" id="KW-0064">Aspartyl protease</keyword>
<dbReference type="Proteomes" id="UP000611629">
    <property type="component" value="Unassembled WGS sequence"/>
</dbReference>
<dbReference type="GO" id="GO:0030436">
    <property type="term" value="P:asexual sporulation"/>
    <property type="evidence" value="ECO:0007669"/>
    <property type="project" value="InterPro"/>
</dbReference>
<evidence type="ECO:0000256" key="3">
    <source>
        <dbReference type="SAM" id="Phobius"/>
    </source>
</evidence>
<accession>A0A974GWG8</accession>
<proteinExistence type="inferred from homology"/>
<name>A0A974GWG8_SEDHY</name>
<reference evidence="4" key="1">
    <citation type="submission" date="2020-07" db="EMBL/GenBank/DDBJ databases">
        <title>Genomic analysis of a strain of Sedimentibacter Hydroxybenzoicus DSM7310.</title>
        <authorList>
            <person name="Ma S."/>
        </authorList>
    </citation>
    <scope>NUCLEOTIDE SEQUENCE</scope>
    <source>
        <strain evidence="4">DSM 7310</strain>
    </source>
</reference>
<sequence length="301" mass="34287">MVYYVEYVFAENFIIDFILLFITGKLVKKGIIYKRLIVASAVGALYVILTAYIAEAFMTYFIVKFSVSALMLMIAFDCKGILANIRVIICFYITSLIMVGIITGLYYFTYSKVTVSVIVISFFIGYVALSFFFKEIKLRQEKSNYMRTVTIGLSGRSKSIKGFIDTGNELSDPLTGKPVIVVNIQCIKNILGDELYTSVLSFYNKEKSYEEILSSHSDINLRIIRFNTISSKGEMMVCIIPDDIEIMDNFNKKNTAKKITADAIIGLYPKKISQKEDYDALLFNKILEWELEQNNELVNVC</sequence>
<evidence type="ECO:0000313" key="4">
    <source>
        <dbReference type="EMBL" id="NYB74271.1"/>
    </source>
</evidence>
<dbReference type="EMBL" id="JACBNQ010000008">
    <property type="protein sequence ID" value="NYB74271.1"/>
    <property type="molecule type" value="Genomic_DNA"/>
</dbReference>
<feature type="transmembrane region" description="Helical" evidence="3">
    <location>
        <begin position="6"/>
        <end position="24"/>
    </location>
</feature>
<dbReference type="GO" id="GO:0006508">
    <property type="term" value="P:proteolysis"/>
    <property type="evidence" value="ECO:0007669"/>
    <property type="project" value="UniProtKB-KW"/>
</dbReference>
<dbReference type="InterPro" id="IPR005081">
    <property type="entry name" value="SpoIIGA"/>
</dbReference>
<keyword evidence="1" id="KW-0645">Protease</keyword>
<comment type="caution">
    <text evidence="4">The sequence shown here is derived from an EMBL/GenBank/DDBJ whole genome shotgun (WGS) entry which is preliminary data.</text>
</comment>
<dbReference type="EC" id="3.4.23.-" evidence="1"/>
<dbReference type="Pfam" id="PF03419">
    <property type="entry name" value="Peptidase_U4"/>
    <property type="match status" value="1"/>
</dbReference>
<feature type="active site" evidence="2">
    <location>
        <position position="165"/>
    </location>
</feature>
<dbReference type="AlphaFoldDB" id="A0A974GWG8"/>
<keyword evidence="3" id="KW-1133">Transmembrane helix</keyword>
<dbReference type="RefSeq" id="WP_179237975.1">
    <property type="nucleotide sequence ID" value="NZ_JACBNQ010000008.1"/>
</dbReference>
<protein>
    <recommendedName>
        <fullName evidence="1">Sporulation sigma-E factor-processing peptidase</fullName>
        <ecNumber evidence="1">3.4.23.-</ecNumber>
    </recommendedName>
    <alternativeName>
        <fullName evidence="1">Membrane-associated aspartic protease</fullName>
    </alternativeName>
    <alternativeName>
        <fullName evidence="1">Stage II sporulation protein GA</fullName>
    </alternativeName>
</protein>
<keyword evidence="1" id="KW-0378">Hydrolase</keyword>
<keyword evidence="5" id="KW-1185">Reference proteome</keyword>
<evidence type="ECO:0000256" key="1">
    <source>
        <dbReference type="PIRNR" id="PIRNR018571"/>
    </source>
</evidence>
<comment type="subcellular location">
    <subcellularLocation>
        <location evidence="1">Cell membrane</location>
    </subcellularLocation>
</comment>
<comment type="function">
    <text evidence="1">Probable aspartic protease that is responsible for the proteolytic cleavage of the RNA polymerase sigma E factor (SigE/spoIIGB) to yield the active peptide in the mother cell during sporulation. Responds to a signal from the forespore that is triggered by the extracellular signal protein SpoIIR.</text>
</comment>
<dbReference type="GO" id="GO:0005886">
    <property type="term" value="C:plasma membrane"/>
    <property type="evidence" value="ECO:0007669"/>
    <property type="project" value="UniProtKB-SubCell"/>
</dbReference>
<evidence type="ECO:0000256" key="2">
    <source>
        <dbReference type="PIRSR" id="PIRSR018571-1"/>
    </source>
</evidence>
<feature type="transmembrane region" description="Helical" evidence="3">
    <location>
        <begin position="85"/>
        <end position="107"/>
    </location>
</feature>
<evidence type="ECO:0000313" key="5">
    <source>
        <dbReference type="Proteomes" id="UP000611629"/>
    </source>
</evidence>
<organism evidence="4 5">
    <name type="scientific">Sedimentibacter hydroxybenzoicus DSM 7310</name>
    <dbReference type="NCBI Taxonomy" id="1123245"/>
    <lineage>
        <taxon>Bacteria</taxon>
        <taxon>Bacillati</taxon>
        <taxon>Bacillota</taxon>
        <taxon>Tissierellia</taxon>
        <taxon>Sedimentibacter</taxon>
    </lineage>
</organism>
<dbReference type="GO" id="GO:0030435">
    <property type="term" value="P:sporulation resulting in formation of a cellular spore"/>
    <property type="evidence" value="ECO:0007669"/>
    <property type="project" value="UniProtKB-KW"/>
</dbReference>
<feature type="transmembrane region" description="Helical" evidence="3">
    <location>
        <begin position="60"/>
        <end position="78"/>
    </location>
</feature>
<dbReference type="GO" id="GO:0004190">
    <property type="term" value="F:aspartic-type endopeptidase activity"/>
    <property type="evidence" value="ECO:0007669"/>
    <property type="project" value="UniProtKB-KW"/>
</dbReference>
<comment type="similarity">
    <text evidence="1">Belongs to the peptidase U4 family.</text>
</comment>
<keyword evidence="1" id="KW-0749">Sporulation</keyword>
<gene>
    <name evidence="4" type="ORF">HZF24_08950</name>
</gene>
<feature type="transmembrane region" description="Helical" evidence="3">
    <location>
        <begin position="36"/>
        <end position="54"/>
    </location>
</feature>
<dbReference type="PIRSF" id="PIRSF018571">
    <property type="entry name" value="SpoIIGA"/>
    <property type="match status" value="1"/>
</dbReference>